<proteinExistence type="predicted"/>
<accession>A0A395SKM3</accession>
<feature type="chain" id="PRO_5017357596" evidence="1">
    <location>
        <begin position="20"/>
        <end position="369"/>
    </location>
</feature>
<sequence length="369" mass="40418">MRLTKTLVAMALLSSTADAAAIAKRSSSFYDTQKLANTQYGPIPGGSHLYSSYRGKAPPFPANITDPILPTKKGEAATDDQVWQNLLSAEWVILSFYQQGVESFNKTSFTDAGYPNTTYDRIQEIRDNEAGHLRIFQDKISDKSIKPGACKYQFPFHDPVSFLALVTFIEISSMAFLTGLVQEAKLPASQGAMVAIAETESRHETWSLIDVWNANPFAGPSDTVFPYANQILDTTNVFVVNGSCPKENPIYPNPRQNLPLLQTIPVKKSVEPGSVVALNFTGTPNFKEGRQYYTTFFHGPWNVTVPIETKEWPKKIIEVEIPSVFENRGIIIAVVTDTIGAPTLDSVVAGPAIILEQPAELGAELAASV</sequence>
<dbReference type="Proteomes" id="UP000266234">
    <property type="component" value="Unassembled WGS sequence"/>
</dbReference>
<dbReference type="EMBL" id="PXOG01000147">
    <property type="protein sequence ID" value="RGP72647.1"/>
    <property type="molecule type" value="Genomic_DNA"/>
</dbReference>
<protein>
    <submittedName>
        <fullName evidence="2">Stress response rds1p</fullName>
    </submittedName>
</protein>
<dbReference type="AlphaFoldDB" id="A0A395SKM3"/>
<evidence type="ECO:0000313" key="3">
    <source>
        <dbReference type="Proteomes" id="UP000266234"/>
    </source>
</evidence>
<dbReference type="Pfam" id="PF13668">
    <property type="entry name" value="Ferritin_2"/>
    <property type="match status" value="1"/>
</dbReference>
<reference evidence="2 3" key="1">
    <citation type="journal article" date="2018" name="PLoS Pathog.">
        <title>Evolution of structural diversity of trichothecenes, a family of toxins produced by plant pathogenic and entomopathogenic fungi.</title>
        <authorList>
            <person name="Proctor R.H."/>
            <person name="McCormick S.P."/>
            <person name="Kim H.S."/>
            <person name="Cardoza R.E."/>
            <person name="Stanley A.M."/>
            <person name="Lindo L."/>
            <person name="Kelly A."/>
            <person name="Brown D.W."/>
            <person name="Lee T."/>
            <person name="Vaughan M.M."/>
            <person name="Alexander N.J."/>
            <person name="Busman M."/>
            <person name="Gutierrez S."/>
        </authorList>
    </citation>
    <scope>NUCLEOTIDE SEQUENCE [LARGE SCALE GENOMIC DNA]</scope>
    <source>
        <strain evidence="2 3">NRRL 20695</strain>
    </source>
</reference>
<comment type="caution">
    <text evidence="2">The sequence shown here is derived from an EMBL/GenBank/DDBJ whole genome shotgun (WGS) entry which is preliminary data.</text>
</comment>
<name>A0A395SKM3_9HYPO</name>
<keyword evidence="3" id="KW-1185">Reference proteome</keyword>
<feature type="signal peptide" evidence="1">
    <location>
        <begin position="1"/>
        <end position="19"/>
    </location>
</feature>
<evidence type="ECO:0000313" key="2">
    <source>
        <dbReference type="EMBL" id="RGP72647.1"/>
    </source>
</evidence>
<dbReference type="STRING" id="694270.A0A395SKM3"/>
<evidence type="ECO:0000256" key="1">
    <source>
        <dbReference type="SAM" id="SignalP"/>
    </source>
</evidence>
<gene>
    <name evidence="2" type="ORF">FLONG3_6655</name>
</gene>
<keyword evidence="1" id="KW-0732">Signal</keyword>
<dbReference type="OrthoDB" id="1001765at2759"/>
<organism evidence="2 3">
    <name type="scientific">Fusarium longipes</name>
    <dbReference type="NCBI Taxonomy" id="694270"/>
    <lineage>
        <taxon>Eukaryota</taxon>
        <taxon>Fungi</taxon>
        <taxon>Dikarya</taxon>
        <taxon>Ascomycota</taxon>
        <taxon>Pezizomycotina</taxon>
        <taxon>Sordariomycetes</taxon>
        <taxon>Hypocreomycetidae</taxon>
        <taxon>Hypocreales</taxon>
        <taxon>Nectriaceae</taxon>
        <taxon>Fusarium</taxon>
    </lineage>
</organism>